<gene>
    <name evidence="1" type="ORF">EDD18DRAFT_1338778</name>
</gene>
<proteinExistence type="predicted"/>
<name>A0AA39P179_9AGAR</name>
<organism evidence="1 2">
    <name type="scientific">Armillaria luteobubalina</name>
    <dbReference type="NCBI Taxonomy" id="153913"/>
    <lineage>
        <taxon>Eukaryota</taxon>
        <taxon>Fungi</taxon>
        <taxon>Dikarya</taxon>
        <taxon>Basidiomycota</taxon>
        <taxon>Agaricomycotina</taxon>
        <taxon>Agaricomycetes</taxon>
        <taxon>Agaricomycetidae</taxon>
        <taxon>Agaricales</taxon>
        <taxon>Marasmiineae</taxon>
        <taxon>Physalacriaceae</taxon>
        <taxon>Armillaria</taxon>
    </lineage>
</organism>
<dbReference type="AlphaFoldDB" id="A0AA39P179"/>
<keyword evidence="2" id="KW-1185">Reference proteome</keyword>
<dbReference type="EMBL" id="JAUEPU010000145">
    <property type="protein sequence ID" value="KAK0475682.1"/>
    <property type="molecule type" value="Genomic_DNA"/>
</dbReference>
<protein>
    <submittedName>
        <fullName evidence="1">Uncharacterized protein</fullName>
    </submittedName>
</protein>
<evidence type="ECO:0000313" key="1">
    <source>
        <dbReference type="EMBL" id="KAK0475682.1"/>
    </source>
</evidence>
<reference evidence="1" key="1">
    <citation type="submission" date="2023-06" db="EMBL/GenBank/DDBJ databases">
        <authorList>
            <consortium name="Lawrence Berkeley National Laboratory"/>
            <person name="Ahrendt S."/>
            <person name="Sahu N."/>
            <person name="Indic B."/>
            <person name="Wong-Bajracharya J."/>
            <person name="Merenyi Z."/>
            <person name="Ke H.-M."/>
            <person name="Monk M."/>
            <person name="Kocsube S."/>
            <person name="Drula E."/>
            <person name="Lipzen A."/>
            <person name="Balint B."/>
            <person name="Henrissat B."/>
            <person name="Andreopoulos B."/>
            <person name="Martin F.M."/>
            <person name="Harder C.B."/>
            <person name="Rigling D."/>
            <person name="Ford K.L."/>
            <person name="Foster G.D."/>
            <person name="Pangilinan J."/>
            <person name="Papanicolaou A."/>
            <person name="Barry K."/>
            <person name="LaButti K."/>
            <person name="Viragh M."/>
            <person name="Koriabine M."/>
            <person name="Yan M."/>
            <person name="Riley R."/>
            <person name="Champramary S."/>
            <person name="Plett K.L."/>
            <person name="Tsai I.J."/>
            <person name="Slot J."/>
            <person name="Sipos G."/>
            <person name="Plett J."/>
            <person name="Nagy L.G."/>
            <person name="Grigoriev I.V."/>
        </authorList>
    </citation>
    <scope>NUCLEOTIDE SEQUENCE</scope>
    <source>
        <strain evidence="1">HWK02</strain>
    </source>
</reference>
<comment type="caution">
    <text evidence="1">The sequence shown here is derived from an EMBL/GenBank/DDBJ whole genome shotgun (WGS) entry which is preliminary data.</text>
</comment>
<dbReference type="Proteomes" id="UP001175228">
    <property type="component" value="Unassembled WGS sequence"/>
</dbReference>
<accession>A0AA39P179</accession>
<evidence type="ECO:0000313" key="2">
    <source>
        <dbReference type="Proteomes" id="UP001175228"/>
    </source>
</evidence>
<sequence>MANQVDYVIDFSFDPVQSKYAVGCSRKTTGAIWLGARFQRGKYIPDTRIKGTNFSVAAYTLNDVPVYYTSSRLLDVTGLMRRSNSALKEVFLDIDYVWLHSGQHPLSFSKVKINITTGIIEEPGEYSYLWGDRIGEPMLCVAAGKFQKYGSVMITTYAIGILFLTRDTGLYFTVDGSGTCRPGYWTSLHRCSKMISPSKQHVPSG</sequence>